<dbReference type="Proteomes" id="UP000597762">
    <property type="component" value="Unassembled WGS sequence"/>
</dbReference>
<organism evidence="6 7">
    <name type="scientific">Acanthosepion pharaonis</name>
    <name type="common">Pharaoh cuttlefish</name>
    <name type="synonym">Sepia pharaonis</name>
    <dbReference type="NCBI Taxonomy" id="158019"/>
    <lineage>
        <taxon>Eukaryota</taxon>
        <taxon>Metazoa</taxon>
        <taxon>Spiralia</taxon>
        <taxon>Lophotrochozoa</taxon>
        <taxon>Mollusca</taxon>
        <taxon>Cephalopoda</taxon>
        <taxon>Coleoidea</taxon>
        <taxon>Decapodiformes</taxon>
        <taxon>Sepiida</taxon>
        <taxon>Sepiina</taxon>
        <taxon>Sepiidae</taxon>
        <taxon>Acanthosepion</taxon>
    </lineage>
</organism>
<evidence type="ECO:0000313" key="7">
    <source>
        <dbReference type="Proteomes" id="UP000597762"/>
    </source>
</evidence>
<reference evidence="6" key="1">
    <citation type="submission" date="2021-01" db="EMBL/GenBank/DDBJ databases">
        <authorList>
            <person name="Li R."/>
            <person name="Bekaert M."/>
        </authorList>
    </citation>
    <scope>NUCLEOTIDE SEQUENCE</scope>
    <source>
        <strain evidence="6">Farmed</strain>
    </source>
</reference>
<dbReference type="GO" id="GO:0001732">
    <property type="term" value="P:formation of cytoplasmic translation initiation complex"/>
    <property type="evidence" value="ECO:0007669"/>
    <property type="project" value="UniProtKB-UniRule"/>
</dbReference>
<feature type="compositionally biased region" description="Basic and acidic residues" evidence="5">
    <location>
        <begin position="11"/>
        <end position="24"/>
    </location>
</feature>
<dbReference type="AlphaFoldDB" id="A0A812CXT8"/>
<comment type="caution">
    <text evidence="6">The sequence shown here is derived from an EMBL/GenBank/DDBJ whole genome shotgun (WGS) entry which is preliminary data.</text>
</comment>
<gene>
    <name evidence="6" type="ORF">SPHA_42902</name>
</gene>
<proteinExistence type="inferred from homology"/>
<evidence type="ECO:0000256" key="4">
    <source>
        <dbReference type="HAMAP-Rule" id="MF_03009"/>
    </source>
</evidence>
<dbReference type="PANTHER" id="PTHR21681">
    <property type="entry name" value="EUKARYOTIC TRANSLATION INITIATION FACTOR 3 SUBUNIT J"/>
    <property type="match status" value="1"/>
</dbReference>
<evidence type="ECO:0000256" key="5">
    <source>
        <dbReference type="SAM" id="MobiDB-lite"/>
    </source>
</evidence>
<feature type="region of interest" description="Disordered" evidence="5">
    <location>
        <begin position="1"/>
        <end position="56"/>
    </location>
</feature>
<feature type="region of interest" description="Disordered" evidence="5">
    <location>
        <begin position="82"/>
        <end position="116"/>
    </location>
</feature>
<dbReference type="HAMAP" id="MF_03009">
    <property type="entry name" value="eIF3j"/>
    <property type="match status" value="1"/>
</dbReference>
<dbReference type="GO" id="GO:0016282">
    <property type="term" value="C:eukaryotic 43S preinitiation complex"/>
    <property type="evidence" value="ECO:0007669"/>
    <property type="project" value="UniProtKB-UniRule"/>
</dbReference>
<dbReference type="PANTHER" id="PTHR21681:SF0">
    <property type="entry name" value="EUKARYOTIC TRANSLATION INITIATION FACTOR 3 SUBUNIT J"/>
    <property type="match status" value="1"/>
</dbReference>
<evidence type="ECO:0000256" key="3">
    <source>
        <dbReference type="ARBA" id="ARBA00022917"/>
    </source>
</evidence>
<sequence>MSDAEWDNDDFEPRGFRAPVSDKWEGEDEEDDVKDNWEDEDDEKEKPVEITISTGGIPISDDVRAFQKKKKRPIAEIIAEKEAQKEKELQEEKEKEAEDKRVKSPNEQAAEKLRQKKLQEESDLKLAKEAFGLSDNGEAVIDKMHPEGEEDFLKFEQALKDKITTYEKSPHYAAFLDKLFTDLVINVESEDVRKLSATLNSMYHEKLRQQKETEKKKKKKNKASLKVTRNDDLTDLGYDDFAEDFMPPESVSGWPVTALSFSLFLPTPKRLSTRFRVAFFLTSFFLSKSFKISPNLVSPHLDFPLGIQGPKSVNAPPPLSRLANR</sequence>
<evidence type="ECO:0000256" key="2">
    <source>
        <dbReference type="ARBA" id="ARBA00022540"/>
    </source>
</evidence>
<protein>
    <recommendedName>
        <fullName evidence="4">Eukaryotic translation initiation factor 3 subunit J</fullName>
        <shortName evidence="4">eIF3j</shortName>
    </recommendedName>
</protein>
<dbReference type="InterPro" id="IPR013906">
    <property type="entry name" value="eIF3j"/>
</dbReference>
<dbReference type="GO" id="GO:0003743">
    <property type="term" value="F:translation initiation factor activity"/>
    <property type="evidence" value="ECO:0007669"/>
    <property type="project" value="UniProtKB-UniRule"/>
</dbReference>
<keyword evidence="2 4" id="KW-0396">Initiation factor</keyword>
<feature type="compositionally biased region" description="Acidic residues" evidence="5">
    <location>
        <begin position="25"/>
        <end position="43"/>
    </location>
</feature>
<dbReference type="InterPro" id="IPR023194">
    <property type="entry name" value="eIF3-like_dom_sf"/>
</dbReference>
<comment type="similarity">
    <text evidence="4">Belongs to the eIF-3 subunit J family.</text>
</comment>
<comment type="function">
    <text evidence="4">Component of the eukaryotic translation initiation factor 3 (eIF-3) complex, which is involved in protein synthesis of a specialized repertoire of mRNAs and, together with other initiation factors, stimulates binding of mRNA and methionyl-tRNAi to the 40S ribosome. The eIF-3 complex specifically targets and initiates translation of a subset of mRNAs involved in cell proliferation.</text>
</comment>
<dbReference type="Gene3D" id="1.10.246.60">
    <property type="entry name" value="Eukaryotic translation initiation factor 3 like domains"/>
    <property type="match status" value="1"/>
</dbReference>
<dbReference type="Pfam" id="PF08597">
    <property type="entry name" value="eIF3_subunit"/>
    <property type="match status" value="1"/>
</dbReference>
<comment type="subcellular location">
    <subcellularLocation>
        <location evidence="4">Cytoplasm</location>
    </subcellularLocation>
</comment>
<dbReference type="GO" id="GO:0005852">
    <property type="term" value="C:eukaryotic translation initiation factor 3 complex"/>
    <property type="evidence" value="ECO:0007669"/>
    <property type="project" value="UniProtKB-UniRule"/>
</dbReference>
<name>A0A812CXT8_ACAPH</name>
<dbReference type="GO" id="GO:0033290">
    <property type="term" value="C:eukaryotic 48S preinitiation complex"/>
    <property type="evidence" value="ECO:0007669"/>
    <property type="project" value="UniProtKB-UniRule"/>
</dbReference>
<feature type="compositionally biased region" description="Acidic residues" evidence="5">
    <location>
        <begin position="1"/>
        <end position="10"/>
    </location>
</feature>
<keyword evidence="3 4" id="KW-0648">Protein biosynthesis</keyword>
<comment type="subunit">
    <text evidence="4">Component of the eukaryotic translation initiation factor 3 (eIF-3) complex.</text>
</comment>
<evidence type="ECO:0000256" key="1">
    <source>
        <dbReference type="ARBA" id="ARBA00022490"/>
    </source>
</evidence>
<dbReference type="OrthoDB" id="20381at2759"/>
<accession>A0A812CXT8</accession>
<keyword evidence="1 4" id="KW-0963">Cytoplasm</keyword>
<evidence type="ECO:0000313" key="6">
    <source>
        <dbReference type="EMBL" id="CAE1281486.1"/>
    </source>
</evidence>
<dbReference type="EMBL" id="CAHIKZ030002114">
    <property type="protein sequence ID" value="CAE1281486.1"/>
    <property type="molecule type" value="Genomic_DNA"/>
</dbReference>
<keyword evidence="7" id="KW-1185">Reference proteome</keyword>